<protein>
    <submittedName>
        <fullName evidence="3">Myb-like domain-containing protein</fullName>
    </submittedName>
</protein>
<evidence type="ECO:0000313" key="3">
    <source>
        <dbReference type="WBParaSite" id="L893_g2463.t1"/>
    </source>
</evidence>
<feature type="compositionally biased region" description="Basic and acidic residues" evidence="1">
    <location>
        <begin position="1"/>
        <end position="20"/>
    </location>
</feature>
<feature type="compositionally biased region" description="Acidic residues" evidence="1">
    <location>
        <begin position="161"/>
        <end position="170"/>
    </location>
</feature>
<name>A0A1I7ZB41_9BILA</name>
<evidence type="ECO:0000256" key="1">
    <source>
        <dbReference type="SAM" id="MobiDB-lite"/>
    </source>
</evidence>
<evidence type="ECO:0000313" key="2">
    <source>
        <dbReference type="Proteomes" id="UP000095287"/>
    </source>
</evidence>
<feature type="compositionally biased region" description="Polar residues" evidence="1">
    <location>
        <begin position="21"/>
        <end position="30"/>
    </location>
</feature>
<keyword evidence="2" id="KW-1185">Reference proteome</keyword>
<feature type="region of interest" description="Disordered" evidence="1">
    <location>
        <begin position="161"/>
        <end position="180"/>
    </location>
</feature>
<feature type="region of interest" description="Disordered" evidence="1">
    <location>
        <begin position="1"/>
        <end position="30"/>
    </location>
</feature>
<accession>A0A1I7ZB41</accession>
<dbReference type="WBParaSite" id="L893_g2463.t1">
    <property type="protein sequence ID" value="L893_g2463.t1"/>
    <property type="gene ID" value="L893_g2463"/>
</dbReference>
<dbReference type="Proteomes" id="UP000095287">
    <property type="component" value="Unplaced"/>
</dbReference>
<sequence length="180" mass="19980">MVRLAKGNEKPRSAESEHPTDGSSVGSESVKTIKRKLSVGNVANAPGASATNGSTTSFMGVSRWKLWTVEEEQVLTTLILSEVKVSKSGRGTIDWSPVVNRYNNQYPTRTRTRKGLENRWWQLQKQLSDRAETCSNQDLFDRLKGVIAMLKEKVVVKEVEVEGNDGESNEGLDISESHSE</sequence>
<reference evidence="3" key="1">
    <citation type="submission" date="2016-11" db="UniProtKB">
        <authorList>
            <consortium name="WormBaseParasite"/>
        </authorList>
    </citation>
    <scope>IDENTIFICATION</scope>
</reference>
<proteinExistence type="predicted"/>
<organism evidence="2 3">
    <name type="scientific">Steinernema glaseri</name>
    <dbReference type="NCBI Taxonomy" id="37863"/>
    <lineage>
        <taxon>Eukaryota</taxon>
        <taxon>Metazoa</taxon>
        <taxon>Ecdysozoa</taxon>
        <taxon>Nematoda</taxon>
        <taxon>Chromadorea</taxon>
        <taxon>Rhabditida</taxon>
        <taxon>Tylenchina</taxon>
        <taxon>Panagrolaimomorpha</taxon>
        <taxon>Strongyloidoidea</taxon>
        <taxon>Steinernematidae</taxon>
        <taxon>Steinernema</taxon>
    </lineage>
</organism>
<dbReference type="AlphaFoldDB" id="A0A1I7ZB41"/>